<dbReference type="Proteomes" id="UP000241639">
    <property type="component" value="Unassembled WGS sequence"/>
</dbReference>
<keyword evidence="2" id="KW-1185">Reference proteome</keyword>
<dbReference type="EMBL" id="PZZP01000001">
    <property type="protein sequence ID" value="PTM57917.1"/>
    <property type="molecule type" value="Genomic_DNA"/>
</dbReference>
<evidence type="ECO:0000313" key="1">
    <source>
        <dbReference type="EMBL" id="PTM57917.1"/>
    </source>
</evidence>
<gene>
    <name evidence="1" type="ORF">C8J48_0483</name>
</gene>
<accession>A0A2T4Z7P6</accession>
<sequence>MDHSRNRYYVSIHSGETMGEVLQQPDDSSFQFEIEATQEELQQLNNLIGNNSVEDMETFWDSHIPFLAYNQNRENDGYDRTLQQVYQLVYQLGTPQTRKQLEAMGIWPGGSACRE</sequence>
<dbReference type="RefSeq" id="WP_107724783.1">
    <property type="nucleotide sequence ID" value="NZ_PZZP01000001.1"/>
</dbReference>
<dbReference type="AlphaFoldDB" id="A0A2T4Z7P6"/>
<evidence type="ECO:0000313" key="2">
    <source>
        <dbReference type="Proteomes" id="UP000241639"/>
    </source>
</evidence>
<evidence type="ECO:0008006" key="3">
    <source>
        <dbReference type="Google" id="ProtNLM"/>
    </source>
</evidence>
<proteinExistence type="predicted"/>
<organism evidence="1 2">
    <name type="scientific">Desmospora activa DSM 45169</name>
    <dbReference type="NCBI Taxonomy" id="1121389"/>
    <lineage>
        <taxon>Bacteria</taxon>
        <taxon>Bacillati</taxon>
        <taxon>Bacillota</taxon>
        <taxon>Bacilli</taxon>
        <taxon>Bacillales</taxon>
        <taxon>Thermoactinomycetaceae</taxon>
        <taxon>Desmospora</taxon>
    </lineage>
</organism>
<comment type="caution">
    <text evidence="1">The sequence shown here is derived from an EMBL/GenBank/DDBJ whole genome shotgun (WGS) entry which is preliminary data.</text>
</comment>
<reference evidence="1 2" key="1">
    <citation type="submission" date="2018-04" db="EMBL/GenBank/DDBJ databases">
        <title>Genomic Encyclopedia of Archaeal and Bacterial Type Strains, Phase II (KMG-II): from individual species to whole genera.</title>
        <authorList>
            <person name="Goeker M."/>
        </authorList>
    </citation>
    <scope>NUCLEOTIDE SEQUENCE [LARGE SCALE GENOMIC DNA]</scope>
    <source>
        <strain evidence="1 2">DSM 45169</strain>
    </source>
</reference>
<protein>
    <recommendedName>
        <fullName evidence="3">Hydrolase</fullName>
    </recommendedName>
</protein>
<dbReference type="OrthoDB" id="2706506at2"/>
<name>A0A2T4Z7P6_9BACL</name>